<evidence type="ECO:0000313" key="1">
    <source>
        <dbReference type="EMBL" id="KAI4464048.1"/>
    </source>
</evidence>
<name>A0ACB9TB08_HOLOL</name>
<comment type="caution">
    <text evidence="1">The sequence shown here is derived from an EMBL/GenBank/DDBJ whole genome shotgun (WGS) entry which is preliminary data.</text>
</comment>
<dbReference type="Proteomes" id="UP001056778">
    <property type="component" value="Chromosome 4"/>
</dbReference>
<evidence type="ECO:0000313" key="2">
    <source>
        <dbReference type="Proteomes" id="UP001056778"/>
    </source>
</evidence>
<dbReference type="EMBL" id="CM043018">
    <property type="protein sequence ID" value="KAI4464048.1"/>
    <property type="molecule type" value="Genomic_DNA"/>
</dbReference>
<sequence>MVHHFKIEIKSDGTESGRVEYNPIFTKTWQGGNRKCADIKWSTPNIQNSDRCPVRICRTLVGKRGPNFTCARLIHFGRRKIPSDTKTRLLGRTKFRNGPNTERNLLNQIETPKMIFWILLVIAAFALWKLSRHYNYWTDLGIKQRKQVYLLGDNATVFLRRESFFDLFRRLYDTFPNERYFGIYQGTLPILTIRDPEIIKQVTVKEFDHFLNHRSFVPDGVDPLWSKNLVALQDTEWREMRSTLSPSFTSSKMKVIFSLMTDCADEYVKYFLKQKKTVEIELKDTTTRYTNDVIATVAFGVKCDSINEQNNEFYRMGKKTTTFTFARSLIFILYSMVPQVCKALKIRLFPREIYDFFVNLTEDTIKARETHGIVRPDMINLLLEARKGKKIEDTSNGVIDTGFATVEESSIHTNAAKPKQELTDIDIAAQAMIFFFAGFDSVSTLMYFMAYEMVVNPDVQKRLQEEIDDTLKECNGKLTYEALLKMKYMDMVICETLRKWPAAIGTDRVCSKPFTIEAVNPGEKPVHLKPGDVIFVPINGIHRDPKYFPNPNRFDPERFSDENKGNIQPYTYMPFGLGPRNCIGSRFAILETKTLFFFMLSKLNFIPINKTEIPIKLSRKNFSIVAENGMWIGNQIETPKMIFWILLVIAAFALWKLSRHYNYWTDLGIKQRKQVYLLGDNATVFLRQESFFDLFRRLYDTFPNERYFGIYQGTLPTLIIKDPEIIKQVTVKEFDHFLNHRAFVPDGVDPLWSKNLFALQDTEWREMRSTLSPSFTSSKMKVIFSLMTECADEYVKYFLKQKKTVEIELKDTTTRYTNDVIATVAFGVKCDSINEQNNEFYRMGKKTTTFTFARNLIFLLYTMFPQLCKALKISLFPSDIYDFFVNLTKDTIKARETHGIVRPDMLNLLLEARKGKKIEDSSNGVIDTGFATVEESSIHTNAAKPKQELTDIDIAAQAMIFFFAGFDSVSTLLCFMAYELVVNPDVQKRLQEEIDDTLKECNGKLTYEALLKMKYMDMVICETLRKWPAAVGTDRVCSKPFTIEAVNPGEKPVHLKPGDIVFIPINGIHRDPKYYSNPDTFDPERFSDENKGTIEPYTYMPFGLGPRNCIGSRFAILESKTIFFSMLSKFNFVAIDKTQIPIKLSKKNFNIVGENGMWVGLEPRSK</sequence>
<organism evidence="1 2">
    <name type="scientific">Holotrichia oblita</name>
    <name type="common">Chafer beetle</name>
    <dbReference type="NCBI Taxonomy" id="644536"/>
    <lineage>
        <taxon>Eukaryota</taxon>
        <taxon>Metazoa</taxon>
        <taxon>Ecdysozoa</taxon>
        <taxon>Arthropoda</taxon>
        <taxon>Hexapoda</taxon>
        <taxon>Insecta</taxon>
        <taxon>Pterygota</taxon>
        <taxon>Neoptera</taxon>
        <taxon>Endopterygota</taxon>
        <taxon>Coleoptera</taxon>
        <taxon>Polyphaga</taxon>
        <taxon>Scarabaeiformia</taxon>
        <taxon>Scarabaeidae</taxon>
        <taxon>Melolonthinae</taxon>
        <taxon>Holotrichia</taxon>
    </lineage>
</organism>
<protein>
    <submittedName>
        <fullName evidence="1">Cytochrome p450</fullName>
    </submittedName>
</protein>
<proteinExistence type="predicted"/>
<gene>
    <name evidence="1" type="ORF">MML48_4g00007401</name>
</gene>
<keyword evidence="2" id="KW-1185">Reference proteome</keyword>
<accession>A0ACB9TB08</accession>
<reference evidence="1" key="1">
    <citation type="submission" date="2022-04" db="EMBL/GenBank/DDBJ databases">
        <title>Chromosome-scale genome assembly of Holotrichia oblita Faldermann.</title>
        <authorList>
            <person name="Rongchong L."/>
        </authorList>
    </citation>
    <scope>NUCLEOTIDE SEQUENCE</scope>
    <source>
        <strain evidence="1">81SQS9</strain>
    </source>
</reference>